<accession>A0A812N428</accession>
<dbReference type="PANTHER" id="PTHR46080:SF18">
    <property type="entry name" value="MITOCHONDRIAL SUBSTRATE CARRIER FAMILY PROTEIN J"/>
    <property type="match status" value="1"/>
</dbReference>
<comment type="subcellular location">
    <subcellularLocation>
        <location evidence="1">Membrane</location>
        <topology evidence="1">Multi-pass membrane protein</topology>
    </subcellularLocation>
</comment>
<dbReference type="Pfam" id="PF00153">
    <property type="entry name" value="Mito_carr"/>
    <property type="match status" value="3"/>
</dbReference>
<evidence type="ECO:0000256" key="3">
    <source>
        <dbReference type="ARBA" id="ARBA00023136"/>
    </source>
</evidence>
<keyword evidence="7" id="KW-1185">Reference proteome</keyword>
<comment type="caution">
    <text evidence="6">The sequence shown here is derived from an EMBL/GenBank/DDBJ whole genome shotgun (WGS) entry which is preliminary data.</text>
</comment>
<sequence>MSAAAPFLVKRSGRQAEVQQNWESLDLARVCGVTCAVDIALAVVSYPLWHLKTREQVLGGSAASHLRDLHRHHGWPGLYRGALFGTVGLLPGFCCWVVAYEWTKWHAARLLPSSAAPGVAAAVGECCWIALAMPVENVAVRMQCREASAPLLRPGASWHEVQTLWREGGPTRCWNGGLLGLASSLPHSATWWLVYENSKSFLLASKAFDQVRPEVKQGVAAAGCAAAAIAASCATTLLLNPLDVVKSQVQAASCKEKISLRQYFGGQSLARLFLRGLGPRLILAAAHGLSDCFTYEATMHFGKSMP</sequence>
<protein>
    <submittedName>
        <fullName evidence="6">Slc25a44 protein</fullName>
    </submittedName>
</protein>
<dbReference type="GO" id="GO:0016020">
    <property type="term" value="C:membrane"/>
    <property type="evidence" value="ECO:0007669"/>
    <property type="project" value="UniProtKB-SubCell"/>
</dbReference>
<keyword evidence="5" id="KW-0813">Transport</keyword>
<evidence type="ECO:0000256" key="2">
    <source>
        <dbReference type="ARBA" id="ARBA00022692"/>
    </source>
</evidence>
<reference evidence="6" key="1">
    <citation type="submission" date="2021-02" db="EMBL/GenBank/DDBJ databases">
        <authorList>
            <person name="Dougan E. K."/>
            <person name="Rhodes N."/>
            <person name="Thang M."/>
            <person name="Chan C."/>
        </authorList>
    </citation>
    <scope>NUCLEOTIDE SEQUENCE</scope>
</reference>
<evidence type="ECO:0000313" key="6">
    <source>
        <dbReference type="EMBL" id="CAE7275137.1"/>
    </source>
</evidence>
<evidence type="ECO:0000256" key="4">
    <source>
        <dbReference type="PROSITE-ProRule" id="PRU00282"/>
    </source>
</evidence>
<dbReference type="AlphaFoldDB" id="A0A812N428"/>
<proteinExistence type="inferred from homology"/>
<comment type="similarity">
    <text evidence="5">Belongs to the mitochondrial carrier (TC 2.A.29) family.</text>
</comment>
<name>A0A812N428_9DINO</name>
<keyword evidence="3 4" id="KW-0472">Membrane</keyword>
<feature type="repeat" description="Solcar" evidence="4">
    <location>
        <begin position="112"/>
        <end position="201"/>
    </location>
</feature>
<keyword evidence="2 4" id="KW-0812">Transmembrane</keyword>
<dbReference type="Proteomes" id="UP000604046">
    <property type="component" value="Unassembled WGS sequence"/>
</dbReference>
<dbReference type="InterPro" id="IPR023395">
    <property type="entry name" value="MCP_dom_sf"/>
</dbReference>
<dbReference type="Gene3D" id="1.50.40.10">
    <property type="entry name" value="Mitochondrial carrier domain"/>
    <property type="match status" value="2"/>
</dbReference>
<dbReference type="InterPro" id="IPR018108">
    <property type="entry name" value="MCP_transmembrane"/>
</dbReference>
<dbReference type="PANTHER" id="PTHR46080">
    <property type="entry name" value="MITOCHONDRIAL SUBSTRATE CARRIER FAMILY PROTEIN J"/>
    <property type="match status" value="1"/>
</dbReference>
<evidence type="ECO:0000256" key="1">
    <source>
        <dbReference type="ARBA" id="ARBA00004141"/>
    </source>
</evidence>
<evidence type="ECO:0000256" key="5">
    <source>
        <dbReference type="RuleBase" id="RU000488"/>
    </source>
</evidence>
<gene>
    <name evidence="6" type="primary">Slc25a44</name>
    <name evidence="6" type="ORF">SNAT2548_LOCUS14595</name>
</gene>
<organism evidence="6 7">
    <name type="scientific">Symbiodinium natans</name>
    <dbReference type="NCBI Taxonomy" id="878477"/>
    <lineage>
        <taxon>Eukaryota</taxon>
        <taxon>Sar</taxon>
        <taxon>Alveolata</taxon>
        <taxon>Dinophyceae</taxon>
        <taxon>Suessiales</taxon>
        <taxon>Symbiodiniaceae</taxon>
        <taxon>Symbiodinium</taxon>
    </lineage>
</organism>
<dbReference type="PROSITE" id="PS50920">
    <property type="entry name" value="SOLCAR"/>
    <property type="match status" value="1"/>
</dbReference>
<dbReference type="SUPFAM" id="SSF103506">
    <property type="entry name" value="Mitochondrial carrier"/>
    <property type="match status" value="1"/>
</dbReference>
<evidence type="ECO:0000313" key="7">
    <source>
        <dbReference type="Proteomes" id="UP000604046"/>
    </source>
</evidence>
<dbReference type="OrthoDB" id="250329at2759"/>
<dbReference type="EMBL" id="CAJNDS010001735">
    <property type="protein sequence ID" value="CAE7275137.1"/>
    <property type="molecule type" value="Genomic_DNA"/>
</dbReference>